<evidence type="ECO:0000259" key="1">
    <source>
        <dbReference type="Pfam" id="PF07731"/>
    </source>
</evidence>
<sequence>MDGRSLWRGAVAAGITLALGIGNASASFLVPQTALPGKNVPKYRDPLPTFAGSRVPATSGYTVSFEEFKQQVLPASGGFGPTTVWGYKINGNGPLWPGYTVEATKGSPATATYVNNLAGPGGTPPLLQKYLTVDQTIHWADPFKLRCMFTPMAAGCFDPYTGPVPAVAHLHGGEDKSDFDGGPEQWFTPNGMRGPAYRTYTSAGAPPAPANGAVYNYPNGQEATTLWFHDHALGTTRLNVYGGLAAFYFLRDDRDTGRADNPIRLPAGDQETEILIQDRQFDTAGQLLFPDGFPSGLNGAPPNPTVHPFWIPEFFGDVIVVNGKSWPYQNVEPRRYRLRLLNGSNARFYNLAFIDGVLRSAPIWQIGTDGGLLDAPVPIVYPGRLLLAPGERADVIVDFTPFAGKTVTLTNNAKAPFPSGMAADPQTTAQIMQFRVGTTVTGDTDGTCDPAASKKSGNKCVLRTTPMVKLATAKGTTAPGVTVATRRQLVLREIEGGGGPLEVLLNNTKWSGIMESTMGTTNTPVAGSTQLVDYWLTELPTLGSTEVWEIINTTGDAHPIHLHLVQFQIMNRQPYQANKYLSDWMAALTAAGKGPGDGPPNPYATVLTDTLSIGGQNQVIGGNLLVTPYLQGSPVPAAPNEQGWKDTVVMMPGEVTRIAVRFSPQGNPIGGSVGYSFDATDGPGYVWHCHILDHEDNEMMRPYIPVKP</sequence>
<accession>Q39TP0</accession>
<dbReference type="CDD" id="cd13868">
    <property type="entry name" value="CuRO_2_CotA_like"/>
    <property type="match status" value="1"/>
</dbReference>
<evidence type="ECO:0000313" key="3">
    <source>
        <dbReference type="Proteomes" id="UP000007073"/>
    </source>
</evidence>
<dbReference type="KEGG" id="gme:Gmet_2155"/>
<proteinExistence type="predicted"/>
<dbReference type="HOGENOM" id="CLU_009100_4_0_7"/>
<dbReference type="InterPro" id="IPR045087">
    <property type="entry name" value="Cu-oxidase_fam"/>
</dbReference>
<dbReference type="EMBL" id="CP000148">
    <property type="protein sequence ID" value="ABB32384.1"/>
    <property type="molecule type" value="Genomic_DNA"/>
</dbReference>
<evidence type="ECO:0000313" key="2">
    <source>
        <dbReference type="EMBL" id="ABB32384.1"/>
    </source>
</evidence>
<dbReference type="PANTHER" id="PTHR48267">
    <property type="entry name" value="CUPREDOXIN SUPERFAMILY PROTEIN"/>
    <property type="match status" value="1"/>
</dbReference>
<dbReference type="InterPro" id="IPR011706">
    <property type="entry name" value="Cu-oxidase_C"/>
</dbReference>
<dbReference type="InterPro" id="IPR008972">
    <property type="entry name" value="Cupredoxin"/>
</dbReference>
<dbReference type="CDD" id="cd13891">
    <property type="entry name" value="CuRO_3_CotA_like"/>
    <property type="match status" value="1"/>
</dbReference>
<dbReference type="STRING" id="269799.Gmet_2155"/>
<dbReference type="PANTHER" id="PTHR48267:SF1">
    <property type="entry name" value="BILIRUBIN OXIDASE"/>
    <property type="match status" value="1"/>
</dbReference>
<protein>
    <submittedName>
        <fullName evidence="2">Multicopper oxidase</fullName>
    </submittedName>
</protein>
<dbReference type="AlphaFoldDB" id="Q39TP0"/>
<dbReference type="Proteomes" id="UP000007073">
    <property type="component" value="Chromosome"/>
</dbReference>
<name>Q39TP0_GEOMG</name>
<keyword evidence="3" id="KW-1185">Reference proteome</keyword>
<dbReference type="RefSeq" id="WP_004513050.1">
    <property type="nucleotide sequence ID" value="NC_007517.1"/>
</dbReference>
<reference evidence="2 3" key="2">
    <citation type="journal article" date="2009" name="BMC Microbiol.">
        <title>The genome sequence of Geobacter metallireducens: features of metabolism, physiology and regulation common and dissimilar to Geobacter sulfurreducens.</title>
        <authorList>
            <person name="Aklujkar M."/>
            <person name="Krushkal J."/>
            <person name="DiBartolo G."/>
            <person name="Lapidus A."/>
            <person name="Land M.L."/>
            <person name="Lovley D.R."/>
        </authorList>
    </citation>
    <scope>NUCLEOTIDE SEQUENCE [LARGE SCALE GENOMIC DNA]</scope>
    <source>
        <strain evidence="3">ATCC 53774 / DSM 7210 / GS-15</strain>
    </source>
</reference>
<dbReference type="eggNOG" id="COG2132">
    <property type="taxonomic scope" value="Bacteria"/>
</dbReference>
<reference evidence="2 3" key="1">
    <citation type="submission" date="2005-10" db="EMBL/GenBank/DDBJ databases">
        <title>Complete sequence of Geobacter metallireducens GS-15.</title>
        <authorList>
            <consortium name="US DOE Joint Genome Institute"/>
            <person name="Copeland A."/>
            <person name="Lucas S."/>
            <person name="Lapidus A."/>
            <person name="Barry K."/>
            <person name="Detter J.C."/>
            <person name="Glavina T."/>
            <person name="Hammon N."/>
            <person name="Israni S."/>
            <person name="Pitluck S."/>
            <person name="Di Bartolo G."/>
            <person name="Chain P."/>
            <person name="Schmutz J."/>
            <person name="Larimer F."/>
            <person name="Land M."/>
            <person name="Kyrpides N."/>
            <person name="Ivanova N."/>
            <person name="Richardson P."/>
        </authorList>
    </citation>
    <scope>NUCLEOTIDE SEQUENCE [LARGE SCALE GENOMIC DNA]</scope>
    <source>
        <strain evidence="3">ATCC 53774 / DSM 7210 / GS-15</strain>
    </source>
</reference>
<dbReference type="GO" id="GO:0016491">
    <property type="term" value="F:oxidoreductase activity"/>
    <property type="evidence" value="ECO:0007669"/>
    <property type="project" value="InterPro"/>
</dbReference>
<dbReference type="Gene3D" id="2.60.40.420">
    <property type="entry name" value="Cupredoxins - blue copper proteins"/>
    <property type="match status" value="3"/>
</dbReference>
<gene>
    <name evidence="2" type="ordered locus">Gmet_2155</name>
</gene>
<dbReference type="CDD" id="cd13844">
    <property type="entry name" value="CuRO_1_BOD_CotA_like"/>
    <property type="match status" value="1"/>
</dbReference>
<organism evidence="2 3">
    <name type="scientific">Geobacter metallireducens (strain ATCC 53774 / DSM 7210 / GS-15)</name>
    <dbReference type="NCBI Taxonomy" id="269799"/>
    <lineage>
        <taxon>Bacteria</taxon>
        <taxon>Pseudomonadati</taxon>
        <taxon>Thermodesulfobacteriota</taxon>
        <taxon>Desulfuromonadia</taxon>
        <taxon>Geobacterales</taxon>
        <taxon>Geobacteraceae</taxon>
        <taxon>Geobacter</taxon>
    </lineage>
</organism>
<dbReference type="GO" id="GO:0005507">
    <property type="term" value="F:copper ion binding"/>
    <property type="evidence" value="ECO:0007669"/>
    <property type="project" value="InterPro"/>
</dbReference>
<dbReference type="SUPFAM" id="SSF49503">
    <property type="entry name" value="Cupredoxins"/>
    <property type="match status" value="3"/>
</dbReference>
<dbReference type="Pfam" id="PF07731">
    <property type="entry name" value="Cu-oxidase_2"/>
    <property type="match status" value="1"/>
</dbReference>
<feature type="domain" description="Plastocyanin-like" evidence="1">
    <location>
        <begin position="542"/>
        <end position="704"/>
    </location>
</feature>